<comment type="subcellular location">
    <subcellularLocation>
        <location evidence="1">Encapsulin nanocompartment</location>
    </subcellularLocation>
</comment>
<accession>A0ABN2WT29</accession>
<dbReference type="RefSeq" id="WP_344336976.1">
    <property type="nucleotide sequence ID" value="NZ_BAAAPZ010000007.1"/>
</dbReference>
<comment type="similarity">
    <text evidence="2">Belongs to the encapsulin family. Family 1 subfamily.</text>
</comment>
<sequence length="269" mass="28646">MTANNLHRELAPLSDAAWSDLEGEVAETFKKHIAGRRIFDMPEPRGYDFSALTTGRSRPAQTGVAEVRGLARTSLPVVELRVPFTVSRDEADSVTRGNPNPDWDAAKDAAKLMAKAEDGAAFSGTRDGIGFQGVIADSPHKPIQLPGAITDLPSAVAEAITTLRLDGIGGPYHLVLSAELYTQLAEAADEGNPVSAHIQRILQDGEVVFAPAIDGAVVISARGGDYELHLGQDLSIGYDSHDANSVNLYLQETFTFRVAEDSAAVCLLP</sequence>
<evidence type="ECO:0000256" key="2">
    <source>
        <dbReference type="ARBA" id="ARBA00033743"/>
    </source>
</evidence>
<evidence type="ECO:0000256" key="4">
    <source>
        <dbReference type="ARBA" id="ARBA00050023"/>
    </source>
</evidence>
<keyword evidence="6" id="KW-1185">Reference proteome</keyword>
<name>A0ABN2WT29_9MICO</name>
<gene>
    <name evidence="5" type="ORF">GCM10009823_18620</name>
</gene>
<evidence type="ECO:0000313" key="6">
    <source>
        <dbReference type="Proteomes" id="UP001500984"/>
    </source>
</evidence>
<dbReference type="InterPro" id="IPR051429">
    <property type="entry name" value="Encapsulin_nc"/>
</dbReference>
<dbReference type="PANTHER" id="PTHR37165:SF1">
    <property type="entry name" value="TYPE 1 ENCAPSULIN SHELL PROTEIN"/>
    <property type="match status" value="1"/>
</dbReference>
<dbReference type="Proteomes" id="UP001500984">
    <property type="component" value="Unassembled WGS sequence"/>
</dbReference>
<proteinExistence type="inferred from homology"/>
<dbReference type="NCBIfam" id="NF041155">
    <property type="entry name" value="encap_f1"/>
    <property type="match status" value="1"/>
</dbReference>
<evidence type="ECO:0000256" key="3">
    <source>
        <dbReference type="ARBA" id="ARBA00033787"/>
    </source>
</evidence>
<evidence type="ECO:0000313" key="5">
    <source>
        <dbReference type="EMBL" id="GAA2097762.1"/>
    </source>
</evidence>
<comment type="caution">
    <text evidence="5">The sequence shown here is derived from an EMBL/GenBank/DDBJ whole genome shotgun (WGS) entry which is preliminary data.</text>
</comment>
<reference evidence="5 6" key="1">
    <citation type="journal article" date="2019" name="Int. J. Syst. Evol. Microbiol.">
        <title>The Global Catalogue of Microorganisms (GCM) 10K type strain sequencing project: providing services to taxonomists for standard genome sequencing and annotation.</title>
        <authorList>
            <consortium name="The Broad Institute Genomics Platform"/>
            <consortium name="The Broad Institute Genome Sequencing Center for Infectious Disease"/>
            <person name="Wu L."/>
            <person name="Ma J."/>
        </authorList>
    </citation>
    <scope>NUCLEOTIDE SEQUENCE [LARGE SCALE GENOMIC DNA]</scope>
    <source>
        <strain evidence="5 6">JCM 15900</strain>
    </source>
</reference>
<dbReference type="EMBL" id="BAAAPZ010000007">
    <property type="protein sequence ID" value="GAA2097762.1"/>
    <property type="molecule type" value="Genomic_DNA"/>
</dbReference>
<dbReference type="Pfam" id="PF04454">
    <property type="entry name" value="Linocin_M18"/>
    <property type="match status" value="1"/>
</dbReference>
<dbReference type="PIRSF" id="PIRSF019254">
    <property type="entry name" value="CFP29"/>
    <property type="match status" value="1"/>
</dbReference>
<dbReference type="Gene3D" id="3.30.2320.10">
    <property type="entry name" value="hypothetical protein PF0899 domain"/>
    <property type="match status" value="1"/>
</dbReference>
<dbReference type="Gene3D" id="3.30.2400.30">
    <property type="match status" value="1"/>
</dbReference>
<dbReference type="InterPro" id="IPR007544">
    <property type="entry name" value="ENCAP"/>
</dbReference>
<protein>
    <recommendedName>
        <fullName evidence="4">Type 1 encapsulin shell protein</fullName>
    </recommendedName>
</protein>
<organism evidence="5 6">
    <name type="scientific">Brevibacterium salitolerans</name>
    <dbReference type="NCBI Taxonomy" id="1403566"/>
    <lineage>
        <taxon>Bacteria</taxon>
        <taxon>Bacillati</taxon>
        <taxon>Actinomycetota</taxon>
        <taxon>Actinomycetes</taxon>
        <taxon>Micrococcales</taxon>
        <taxon>Brevibacteriaceae</taxon>
        <taxon>Brevibacterium</taxon>
    </lineage>
</organism>
<keyword evidence="3" id="KW-1284">Encapsulin nanocompartment</keyword>
<dbReference type="PANTHER" id="PTHR37165">
    <property type="entry name" value="PEPTIDASE U56 FAMILY"/>
    <property type="match status" value="1"/>
</dbReference>
<evidence type="ECO:0000256" key="1">
    <source>
        <dbReference type="ARBA" id="ARBA00033738"/>
    </source>
</evidence>